<evidence type="ECO:0000259" key="13">
    <source>
        <dbReference type="PROSITE" id="PS50011"/>
    </source>
</evidence>
<dbReference type="Gramene" id="OPUNC01G20740.1">
    <property type="protein sequence ID" value="OPUNC01G20740.1"/>
    <property type="gene ID" value="OPUNC01G20740"/>
</dbReference>
<dbReference type="SUPFAM" id="SSF56112">
    <property type="entry name" value="Protein kinase-like (PK-like)"/>
    <property type="match status" value="1"/>
</dbReference>
<keyword evidence="8 11" id="KW-0067">ATP-binding</keyword>
<comment type="subcellular location">
    <subcellularLocation>
        <location evidence="1">Membrane</location>
        <topology evidence="1">Single-pass type I membrane protein</topology>
    </subcellularLocation>
</comment>
<dbReference type="GO" id="GO:0005886">
    <property type="term" value="C:plasma membrane"/>
    <property type="evidence" value="ECO:0007669"/>
    <property type="project" value="TreeGrafter"/>
</dbReference>
<evidence type="ECO:0000256" key="8">
    <source>
        <dbReference type="ARBA" id="ARBA00022840"/>
    </source>
</evidence>
<keyword evidence="10 12" id="KW-0472">Membrane</keyword>
<dbReference type="InterPro" id="IPR045274">
    <property type="entry name" value="WAK-like"/>
</dbReference>
<keyword evidence="9 12" id="KW-1133">Transmembrane helix</keyword>
<dbReference type="PROSITE" id="PS00108">
    <property type="entry name" value="PROTEIN_KINASE_ST"/>
    <property type="match status" value="1"/>
</dbReference>
<evidence type="ECO:0000256" key="10">
    <source>
        <dbReference type="ARBA" id="ARBA00023136"/>
    </source>
</evidence>
<dbReference type="InterPro" id="IPR008271">
    <property type="entry name" value="Ser/Thr_kinase_AS"/>
</dbReference>
<keyword evidence="2" id="KW-0723">Serine/threonine-protein kinase</keyword>
<dbReference type="GO" id="GO:0004674">
    <property type="term" value="F:protein serine/threonine kinase activity"/>
    <property type="evidence" value="ECO:0007669"/>
    <property type="project" value="UniProtKB-KW"/>
</dbReference>
<protein>
    <recommendedName>
        <fullName evidence="13">Protein kinase domain-containing protein</fullName>
    </recommendedName>
</protein>
<dbReference type="PROSITE" id="PS50011">
    <property type="entry name" value="PROTEIN_KINASE_DOM"/>
    <property type="match status" value="1"/>
</dbReference>
<dbReference type="CDD" id="cd00054">
    <property type="entry name" value="EGF_CA"/>
    <property type="match status" value="1"/>
</dbReference>
<feature type="domain" description="Protein kinase" evidence="13">
    <location>
        <begin position="286"/>
        <end position="551"/>
    </location>
</feature>
<evidence type="ECO:0000313" key="14">
    <source>
        <dbReference type="EnsemblPlants" id="OPUNC01G20740.1"/>
    </source>
</evidence>
<evidence type="ECO:0000256" key="9">
    <source>
        <dbReference type="ARBA" id="ARBA00022989"/>
    </source>
</evidence>
<dbReference type="PANTHER" id="PTHR27005">
    <property type="entry name" value="WALL-ASSOCIATED RECEPTOR KINASE-LIKE 21"/>
    <property type="match status" value="1"/>
</dbReference>
<dbReference type="PANTHER" id="PTHR27005:SF482">
    <property type="entry name" value="OS01G0580150 PROTEIN"/>
    <property type="match status" value="1"/>
</dbReference>
<dbReference type="FunFam" id="1.10.510.10:FF:000084">
    <property type="entry name" value="Wall-associated receptor kinase 2"/>
    <property type="match status" value="1"/>
</dbReference>
<organism evidence="14">
    <name type="scientific">Oryza punctata</name>
    <name type="common">Red rice</name>
    <dbReference type="NCBI Taxonomy" id="4537"/>
    <lineage>
        <taxon>Eukaryota</taxon>
        <taxon>Viridiplantae</taxon>
        <taxon>Streptophyta</taxon>
        <taxon>Embryophyta</taxon>
        <taxon>Tracheophyta</taxon>
        <taxon>Spermatophyta</taxon>
        <taxon>Magnoliopsida</taxon>
        <taxon>Liliopsida</taxon>
        <taxon>Poales</taxon>
        <taxon>Poaceae</taxon>
        <taxon>BOP clade</taxon>
        <taxon>Oryzoideae</taxon>
        <taxon>Oryzeae</taxon>
        <taxon>Oryzinae</taxon>
        <taxon>Oryza</taxon>
    </lineage>
</organism>
<dbReference type="Gene3D" id="3.30.200.20">
    <property type="entry name" value="Phosphorylase Kinase, domain 1"/>
    <property type="match status" value="1"/>
</dbReference>
<dbReference type="GO" id="GO:0005524">
    <property type="term" value="F:ATP binding"/>
    <property type="evidence" value="ECO:0007669"/>
    <property type="project" value="UniProtKB-UniRule"/>
</dbReference>
<dbReference type="FunFam" id="3.30.200.20:FF:000043">
    <property type="entry name" value="Wall-associated receptor kinase 2"/>
    <property type="match status" value="1"/>
</dbReference>
<evidence type="ECO:0000313" key="15">
    <source>
        <dbReference type="Proteomes" id="UP000026962"/>
    </source>
</evidence>
<feature type="transmembrane region" description="Helical" evidence="12">
    <location>
        <begin position="228"/>
        <end position="248"/>
    </location>
</feature>
<evidence type="ECO:0000256" key="6">
    <source>
        <dbReference type="ARBA" id="ARBA00022741"/>
    </source>
</evidence>
<dbReference type="Proteomes" id="UP000026962">
    <property type="component" value="Chromosome 1"/>
</dbReference>
<keyword evidence="6 11" id="KW-0547">Nucleotide-binding</keyword>
<dbReference type="HOGENOM" id="CLU_000288_43_5_1"/>
<dbReference type="InterPro" id="IPR017441">
    <property type="entry name" value="Protein_kinase_ATP_BS"/>
</dbReference>
<reference evidence="14" key="1">
    <citation type="submission" date="2015-04" db="UniProtKB">
        <authorList>
            <consortium name="EnsemblPlants"/>
        </authorList>
    </citation>
    <scope>IDENTIFICATION</scope>
</reference>
<evidence type="ECO:0000256" key="12">
    <source>
        <dbReference type="SAM" id="Phobius"/>
    </source>
</evidence>
<dbReference type="AlphaFoldDB" id="A0A0E0JKE8"/>
<name>A0A0E0JKE8_ORYPU</name>
<evidence type="ECO:0000256" key="7">
    <source>
        <dbReference type="ARBA" id="ARBA00022777"/>
    </source>
</evidence>
<dbReference type="PROSITE" id="PS00107">
    <property type="entry name" value="PROTEIN_KINASE_ATP"/>
    <property type="match status" value="1"/>
</dbReference>
<dbReference type="EnsemblPlants" id="OPUNC01G20740.1">
    <property type="protein sequence ID" value="OPUNC01G20740.1"/>
    <property type="gene ID" value="OPUNC01G20740"/>
</dbReference>
<feature type="binding site" evidence="11">
    <location>
        <position position="314"/>
    </location>
    <ligand>
        <name>ATP</name>
        <dbReference type="ChEBI" id="CHEBI:30616"/>
    </ligand>
</feature>
<reference evidence="14" key="2">
    <citation type="submission" date="2018-05" db="EMBL/GenBank/DDBJ databases">
        <title>OpunRS2 (Oryza punctata Reference Sequence Version 2).</title>
        <authorList>
            <person name="Zhang J."/>
            <person name="Kudrna D."/>
            <person name="Lee S."/>
            <person name="Talag J."/>
            <person name="Welchert J."/>
            <person name="Wing R.A."/>
        </authorList>
    </citation>
    <scope>NUCLEOTIDE SEQUENCE [LARGE SCALE GENOMIC DNA]</scope>
</reference>
<keyword evidence="15" id="KW-1185">Reference proteome</keyword>
<dbReference type="InterPro" id="IPR011009">
    <property type="entry name" value="Kinase-like_dom_sf"/>
</dbReference>
<evidence type="ECO:0000256" key="11">
    <source>
        <dbReference type="PROSITE-ProRule" id="PRU10141"/>
    </source>
</evidence>
<keyword evidence="7" id="KW-0418">Kinase</keyword>
<keyword evidence="3" id="KW-0808">Transferase</keyword>
<dbReference type="GO" id="GO:0007166">
    <property type="term" value="P:cell surface receptor signaling pathway"/>
    <property type="evidence" value="ECO:0007669"/>
    <property type="project" value="InterPro"/>
</dbReference>
<dbReference type="Gene3D" id="1.10.510.10">
    <property type="entry name" value="Transferase(Phosphotransferase) domain 1"/>
    <property type="match status" value="1"/>
</dbReference>
<dbReference type="OMA" id="CIMSANA"/>
<proteinExistence type="predicted"/>
<dbReference type="SMART" id="SM00220">
    <property type="entry name" value="S_TKc"/>
    <property type="match status" value="1"/>
</dbReference>
<keyword evidence="4 12" id="KW-0812">Transmembrane</keyword>
<evidence type="ECO:0000256" key="2">
    <source>
        <dbReference type="ARBA" id="ARBA00022527"/>
    </source>
</evidence>
<evidence type="ECO:0000256" key="4">
    <source>
        <dbReference type="ARBA" id="ARBA00022692"/>
    </source>
</evidence>
<sequence length="641" mass="71954">MEIYNISLFTGQVRVSSLIASECYNTTGRIEGGWASASTAVLCSQYPARQTIAANAPANLTSFKVTFDSRFNNCQMLDFNPCSYAFVAEQDWFKFDATYLEGNNRLTEFNDGVPAVLNWVDMNPVMKAHKNMSSYACVNTNSRCISSQMLPDISASATMALQATPTWNKGAKISTSAKFPDQYPCNGICSNAIGDYSCSCQPGTHSIDPKKETCSPNTTSERARLTKMFIGISVCAILLLSCIFALLIECQKIKLMKEKEKQIRSKQVDTVRIFTKEELENATDNFDSSRELGRGGHGTVYKGILKDNRIVAMKRSEIMNMVEKDEFVQEMIILSQINHRNVVRLLDCCLRMEVPMLVYEFIPNGTLFDLIHGKYRITSISLDAHLRIAQESAEALAYLHSSASPSIVHADVKSPNILLGDNYIAKVTDFGASRMLPKDEIQFMTMVQGTLDYLDPEYIQEPQLTEKSDVYSFGVERQQFILTVLMKTKALHDSFLLALKENRLQSILDKNILVVGTELFQDVAQLAKCCSSTKGEEQPLMTEVAERLKAIRSTWREQLLIESANDETYDPSITGQSGSLMALDLETVCLHKDLPWNDLSLFFTWWLSYFHHGRSSEQDIVGASILDDFSDAEEDWKDAGR</sequence>
<dbReference type="eggNOG" id="ENOG502QQPF">
    <property type="taxonomic scope" value="Eukaryota"/>
</dbReference>
<dbReference type="InterPro" id="IPR000719">
    <property type="entry name" value="Prot_kinase_dom"/>
</dbReference>
<evidence type="ECO:0000256" key="3">
    <source>
        <dbReference type="ARBA" id="ARBA00022679"/>
    </source>
</evidence>
<dbReference type="Pfam" id="PF00069">
    <property type="entry name" value="Pkinase"/>
    <property type="match status" value="1"/>
</dbReference>
<dbReference type="STRING" id="4537.A0A0E0JKE8"/>
<accession>A0A0E0JKE8</accession>
<evidence type="ECO:0000256" key="5">
    <source>
        <dbReference type="ARBA" id="ARBA00022729"/>
    </source>
</evidence>
<evidence type="ECO:0000256" key="1">
    <source>
        <dbReference type="ARBA" id="ARBA00004479"/>
    </source>
</evidence>
<dbReference type="Gene3D" id="2.10.25.10">
    <property type="entry name" value="Laminin"/>
    <property type="match status" value="1"/>
</dbReference>
<keyword evidence="5" id="KW-0732">Signal</keyword>